<feature type="chain" id="PRO_5046876754" description="Lipoprotein" evidence="1">
    <location>
        <begin position="22"/>
        <end position="194"/>
    </location>
</feature>
<dbReference type="Proteomes" id="UP000231857">
    <property type="component" value="Unassembled WGS sequence"/>
</dbReference>
<keyword evidence="1" id="KW-0732">Signal</keyword>
<organism evidence="2 3">
    <name type="scientific">Leptospira haakeii</name>
    <dbReference type="NCBI Taxonomy" id="2023198"/>
    <lineage>
        <taxon>Bacteria</taxon>
        <taxon>Pseudomonadati</taxon>
        <taxon>Spirochaetota</taxon>
        <taxon>Spirochaetia</taxon>
        <taxon>Leptospirales</taxon>
        <taxon>Leptospiraceae</taxon>
        <taxon>Leptospira</taxon>
    </lineage>
</organism>
<dbReference type="EMBL" id="NPEI01000004">
    <property type="protein sequence ID" value="PKA16402.1"/>
    <property type="molecule type" value="Genomic_DNA"/>
</dbReference>
<reference evidence="2 3" key="1">
    <citation type="submission" date="2017-07" db="EMBL/GenBank/DDBJ databases">
        <title>Leptospira spp. isolated from tropical soils.</title>
        <authorList>
            <person name="Thibeaux R."/>
            <person name="Iraola G."/>
            <person name="Ferres I."/>
            <person name="Bierque E."/>
            <person name="Girault D."/>
            <person name="Soupe-Gilbert M.-E."/>
            <person name="Picardeau M."/>
            <person name="Goarant C."/>
        </authorList>
    </citation>
    <scope>NUCLEOTIDE SEQUENCE [LARGE SCALE GENOMIC DNA]</scope>
    <source>
        <strain evidence="2 3">ATI7-C-A2</strain>
    </source>
</reference>
<name>A0ABX4PP01_9LEPT</name>
<proteinExistence type="predicted"/>
<keyword evidence="3" id="KW-1185">Reference proteome</keyword>
<evidence type="ECO:0000313" key="3">
    <source>
        <dbReference type="Proteomes" id="UP000231857"/>
    </source>
</evidence>
<gene>
    <name evidence="2" type="ORF">CH363_09805</name>
</gene>
<evidence type="ECO:0000256" key="1">
    <source>
        <dbReference type="SAM" id="SignalP"/>
    </source>
</evidence>
<protein>
    <recommendedName>
        <fullName evidence="4">Lipoprotein</fullName>
    </recommendedName>
</protein>
<evidence type="ECO:0000313" key="2">
    <source>
        <dbReference type="EMBL" id="PKA16402.1"/>
    </source>
</evidence>
<accession>A0ABX4PP01</accession>
<dbReference type="RefSeq" id="WP_100723674.1">
    <property type="nucleotide sequence ID" value="NZ_NPEG01000005.1"/>
</dbReference>
<sequence length="194" mass="21928">MKSFLFIAFACIILPITSNCAFTDVTVDPIPRRPLFNNKLSRQIVIKVHDIADRTSFKSQGVKKNGFGMVTANVYTAKQPSLILQTILMEELNNAGFVAAEIDDGNAPSIEIYLKTFFNEPEIGFWAISYYTAIDSEVIVNIPGHGIYRRRISTVHDQLSIGMGFYRQQSFELAIEDYFHKLFPALMELLGEVH</sequence>
<evidence type="ECO:0008006" key="4">
    <source>
        <dbReference type="Google" id="ProtNLM"/>
    </source>
</evidence>
<feature type="signal peptide" evidence="1">
    <location>
        <begin position="1"/>
        <end position="21"/>
    </location>
</feature>
<comment type="caution">
    <text evidence="2">The sequence shown here is derived from an EMBL/GenBank/DDBJ whole genome shotgun (WGS) entry which is preliminary data.</text>
</comment>